<dbReference type="InterPro" id="IPR013708">
    <property type="entry name" value="Shikimate_DH-bd_N"/>
</dbReference>
<proteinExistence type="predicted"/>
<accession>A0A8J8BEG0</accession>
<gene>
    <name evidence="4" type="ORF">KGA66_11690</name>
</gene>
<name>A0A8J8BEG0_9ACTN</name>
<feature type="domain" description="Shikimate dehydrogenase substrate binding N-terminal" evidence="3">
    <location>
        <begin position="7"/>
        <end position="90"/>
    </location>
</feature>
<dbReference type="PANTHER" id="PTHR21089">
    <property type="entry name" value="SHIKIMATE DEHYDROGENASE"/>
    <property type="match status" value="1"/>
</dbReference>
<dbReference type="InterPro" id="IPR036291">
    <property type="entry name" value="NAD(P)-bd_dom_sf"/>
</dbReference>
<dbReference type="NCBIfam" id="NF001311">
    <property type="entry name" value="PRK00258.1-3"/>
    <property type="match status" value="1"/>
</dbReference>
<keyword evidence="4" id="KW-0560">Oxidoreductase</keyword>
<dbReference type="GO" id="GO:0050661">
    <property type="term" value="F:NADP binding"/>
    <property type="evidence" value="ECO:0007669"/>
    <property type="project" value="TreeGrafter"/>
</dbReference>
<keyword evidence="2" id="KW-0057">Aromatic amino acid biosynthesis</keyword>
<protein>
    <submittedName>
        <fullName evidence="4">Shikimate dehydrogenase</fullName>
        <ecNumber evidence="4">1.1.1.25</ecNumber>
    </submittedName>
</protein>
<dbReference type="Pfam" id="PF08501">
    <property type="entry name" value="Shikimate_dh_N"/>
    <property type="match status" value="1"/>
</dbReference>
<dbReference type="GO" id="GO:0004764">
    <property type="term" value="F:shikimate 3-dehydrogenase (NADP+) activity"/>
    <property type="evidence" value="ECO:0007669"/>
    <property type="project" value="UniProtKB-EC"/>
</dbReference>
<keyword evidence="5" id="KW-1185">Reference proteome</keyword>
<evidence type="ECO:0000313" key="5">
    <source>
        <dbReference type="Proteomes" id="UP000677913"/>
    </source>
</evidence>
<sequence length="280" mass="29087">MRLQAAVLGSPIAHSLSPVLHVAAYRRLGLAGRSYEAFDVDEAALPGFLDELDPGRWCGLSLTMPLKRAVIPLVHSVSETAVSVQAVNTVLFEHDGTRRGENTDVPGLIAALAERGVTGVDEAAVLGGGATAASALAALSSIVQTGDVDIYVRSPKRVEQLLPVAERFGLRLRVHGWSDAGDALKSPLVVNTTPAGAADELTSRMVPAAGTLFDVLYHPWPTPLAAAWQCAGGVVLGGLDLLIHQASLQVELMTGADPTQRAAVVEAMRVAGTAALSARG</sequence>
<evidence type="ECO:0000256" key="1">
    <source>
        <dbReference type="ARBA" id="ARBA00004871"/>
    </source>
</evidence>
<dbReference type="EC" id="1.1.1.25" evidence="4"/>
<dbReference type="GO" id="GO:0009073">
    <property type="term" value="P:aromatic amino acid family biosynthetic process"/>
    <property type="evidence" value="ECO:0007669"/>
    <property type="project" value="UniProtKB-KW"/>
</dbReference>
<organism evidence="4 5">
    <name type="scientific">Actinocrinis puniceicyclus</name>
    <dbReference type="NCBI Taxonomy" id="977794"/>
    <lineage>
        <taxon>Bacteria</taxon>
        <taxon>Bacillati</taxon>
        <taxon>Actinomycetota</taxon>
        <taxon>Actinomycetes</taxon>
        <taxon>Catenulisporales</taxon>
        <taxon>Actinospicaceae</taxon>
        <taxon>Actinocrinis</taxon>
    </lineage>
</organism>
<dbReference type="GO" id="GO:0009423">
    <property type="term" value="P:chorismate biosynthetic process"/>
    <property type="evidence" value="ECO:0007669"/>
    <property type="project" value="TreeGrafter"/>
</dbReference>
<dbReference type="GO" id="GO:0019632">
    <property type="term" value="P:shikimate metabolic process"/>
    <property type="evidence" value="ECO:0007669"/>
    <property type="project" value="TreeGrafter"/>
</dbReference>
<evidence type="ECO:0000313" key="4">
    <source>
        <dbReference type="EMBL" id="MBS2963714.1"/>
    </source>
</evidence>
<dbReference type="PANTHER" id="PTHR21089:SF1">
    <property type="entry name" value="BIFUNCTIONAL 3-DEHYDROQUINATE DEHYDRATASE_SHIKIMATE DEHYDROGENASE, CHLOROPLASTIC"/>
    <property type="match status" value="1"/>
</dbReference>
<dbReference type="Proteomes" id="UP000677913">
    <property type="component" value="Unassembled WGS sequence"/>
</dbReference>
<evidence type="ECO:0000259" key="3">
    <source>
        <dbReference type="Pfam" id="PF08501"/>
    </source>
</evidence>
<dbReference type="SUPFAM" id="SSF53223">
    <property type="entry name" value="Aminoacid dehydrogenase-like, N-terminal domain"/>
    <property type="match status" value="1"/>
</dbReference>
<dbReference type="SUPFAM" id="SSF51735">
    <property type="entry name" value="NAD(P)-binding Rossmann-fold domains"/>
    <property type="match status" value="1"/>
</dbReference>
<dbReference type="EMBL" id="JAGSXH010000033">
    <property type="protein sequence ID" value="MBS2963714.1"/>
    <property type="molecule type" value="Genomic_DNA"/>
</dbReference>
<dbReference type="InterPro" id="IPR022893">
    <property type="entry name" value="Shikimate_DH_fam"/>
</dbReference>
<dbReference type="AlphaFoldDB" id="A0A8J8BEG0"/>
<dbReference type="GO" id="GO:0005829">
    <property type="term" value="C:cytosol"/>
    <property type="evidence" value="ECO:0007669"/>
    <property type="project" value="TreeGrafter"/>
</dbReference>
<keyword evidence="2" id="KW-0028">Amino-acid biosynthesis</keyword>
<comment type="pathway">
    <text evidence="1">Metabolic intermediate biosynthesis; chorismate biosynthesis; chorismate from D-erythrose 4-phosphate and phosphoenolpyruvate: step 4/7.</text>
</comment>
<reference evidence="4" key="1">
    <citation type="submission" date="2021-04" db="EMBL/GenBank/DDBJ databases">
        <title>Genome based classification of Actinospica acidithermotolerans sp. nov., an actinobacterium isolated from an Indonesian hot spring.</title>
        <authorList>
            <person name="Kusuma A.B."/>
            <person name="Putra K.E."/>
            <person name="Nafisah S."/>
            <person name="Loh J."/>
            <person name="Nouioui I."/>
            <person name="Goodfellow M."/>
        </authorList>
    </citation>
    <scope>NUCLEOTIDE SEQUENCE</scope>
    <source>
        <strain evidence="4">DSM 45618</strain>
    </source>
</reference>
<dbReference type="InterPro" id="IPR046346">
    <property type="entry name" value="Aminoacid_DH-like_N_sf"/>
</dbReference>
<evidence type="ECO:0000256" key="2">
    <source>
        <dbReference type="ARBA" id="ARBA00023141"/>
    </source>
</evidence>
<dbReference type="Gene3D" id="3.40.50.720">
    <property type="entry name" value="NAD(P)-binding Rossmann-like Domain"/>
    <property type="match status" value="1"/>
</dbReference>
<dbReference type="Gene3D" id="3.40.50.10860">
    <property type="entry name" value="Leucine Dehydrogenase, chain A, domain 1"/>
    <property type="match status" value="1"/>
</dbReference>
<comment type="caution">
    <text evidence="4">The sequence shown here is derived from an EMBL/GenBank/DDBJ whole genome shotgun (WGS) entry which is preliminary data.</text>
</comment>